<reference evidence="2 3" key="1">
    <citation type="submission" date="2016-10" db="EMBL/GenBank/DDBJ databases">
        <title>The genome sequence of Colletotrichum fioriniae PJ7.</title>
        <authorList>
            <person name="Baroncelli R."/>
        </authorList>
    </citation>
    <scope>NUCLEOTIDE SEQUENCE [LARGE SCALE GENOMIC DNA]</scope>
    <source>
        <strain evidence="2 3">IMI 309622</strain>
    </source>
</reference>
<evidence type="ECO:0000313" key="3">
    <source>
        <dbReference type="Proteomes" id="UP001240678"/>
    </source>
</evidence>
<name>A0AAI9Z5N0_9PEZI</name>
<dbReference type="AlphaFoldDB" id="A0AAI9Z5N0"/>
<evidence type="ECO:0000313" key="2">
    <source>
        <dbReference type="EMBL" id="KAK1534868.1"/>
    </source>
</evidence>
<dbReference type="GeneID" id="85335353"/>
<accession>A0AAI9Z5N0</accession>
<comment type="caution">
    <text evidence="2">The sequence shown here is derived from an EMBL/GenBank/DDBJ whole genome shotgun (WGS) entry which is preliminary data.</text>
</comment>
<gene>
    <name evidence="2" type="ORF">CCOS01_03620</name>
</gene>
<keyword evidence="3" id="KW-1185">Reference proteome</keyword>
<evidence type="ECO:0000256" key="1">
    <source>
        <dbReference type="SAM" id="MobiDB-lite"/>
    </source>
</evidence>
<dbReference type="RefSeq" id="XP_060318071.1">
    <property type="nucleotide sequence ID" value="XM_060451806.1"/>
</dbReference>
<dbReference type="EMBL" id="MOOE01000003">
    <property type="protein sequence ID" value="KAK1534868.1"/>
    <property type="molecule type" value="Genomic_DNA"/>
</dbReference>
<dbReference type="Proteomes" id="UP001240678">
    <property type="component" value="Unassembled WGS sequence"/>
</dbReference>
<feature type="compositionally biased region" description="Polar residues" evidence="1">
    <location>
        <begin position="111"/>
        <end position="122"/>
    </location>
</feature>
<sequence length="130" mass="14149">MHFIVSCPVWEDASPRLEVSGAGTFSCICPRLEEVWFSASYACLCVRTASEVPGAPPSRDQLIVFPRALWPRPCPSCLRPQVGSCISCRPRTAGACPGRTRASLCHQMNTTQRTSQGSSPYVINQLPHAS</sequence>
<organism evidence="2 3">
    <name type="scientific">Colletotrichum costaricense</name>
    <dbReference type="NCBI Taxonomy" id="1209916"/>
    <lineage>
        <taxon>Eukaryota</taxon>
        <taxon>Fungi</taxon>
        <taxon>Dikarya</taxon>
        <taxon>Ascomycota</taxon>
        <taxon>Pezizomycotina</taxon>
        <taxon>Sordariomycetes</taxon>
        <taxon>Hypocreomycetidae</taxon>
        <taxon>Glomerellales</taxon>
        <taxon>Glomerellaceae</taxon>
        <taxon>Colletotrichum</taxon>
        <taxon>Colletotrichum acutatum species complex</taxon>
    </lineage>
</organism>
<feature type="region of interest" description="Disordered" evidence="1">
    <location>
        <begin position="111"/>
        <end position="130"/>
    </location>
</feature>
<protein>
    <submittedName>
        <fullName evidence="2">Uncharacterized protein</fullName>
    </submittedName>
</protein>
<proteinExistence type="predicted"/>